<protein>
    <recommendedName>
        <fullName evidence="2">C2H2-type domain-containing protein</fullName>
    </recommendedName>
</protein>
<evidence type="ECO:0000313" key="1">
    <source>
        <dbReference type="EMBL" id="QHT29279.1"/>
    </source>
</evidence>
<evidence type="ECO:0008006" key="2">
    <source>
        <dbReference type="Google" id="ProtNLM"/>
    </source>
</evidence>
<organism evidence="1">
    <name type="scientific">viral metagenome</name>
    <dbReference type="NCBI Taxonomy" id="1070528"/>
    <lineage>
        <taxon>unclassified sequences</taxon>
        <taxon>metagenomes</taxon>
        <taxon>organismal metagenomes</taxon>
    </lineage>
</organism>
<sequence length="116" mass="13183">MEDELDDIQETVNSLHVCDGCQTKHTCQRCIKTTHICVKCGKMFHECDICGSTCKSLKDIRSHQSTSKICRKAKTLTPVSLSETIKKYNILQQGRSNQRRKSCPQIVPMHLQSVCE</sequence>
<proteinExistence type="predicted"/>
<reference evidence="1" key="1">
    <citation type="journal article" date="2020" name="Nature">
        <title>Giant virus diversity and host interactions through global metagenomics.</title>
        <authorList>
            <person name="Schulz F."/>
            <person name="Roux S."/>
            <person name="Paez-Espino D."/>
            <person name="Jungbluth S."/>
            <person name="Walsh D.A."/>
            <person name="Denef V.J."/>
            <person name="McMahon K.D."/>
            <person name="Konstantinidis K.T."/>
            <person name="Eloe-Fadrosh E.A."/>
            <person name="Kyrpides N.C."/>
            <person name="Woyke T."/>
        </authorList>
    </citation>
    <scope>NUCLEOTIDE SEQUENCE</scope>
    <source>
        <strain evidence="1">GVMAG-M-3300005589-24</strain>
    </source>
</reference>
<dbReference type="AlphaFoldDB" id="A0A6C0ELV8"/>
<accession>A0A6C0ELV8</accession>
<name>A0A6C0ELV8_9ZZZZ</name>
<dbReference type="EMBL" id="MN738876">
    <property type="protein sequence ID" value="QHT29279.1"/>
    <property type="molecule type" value="Genomic_DNA"/>
</dbReference>